<dbReference type="GO" id="GO:0008270">
    <property type="term" value="F:zinc ion binding"/>
    <property type="evidence" value="ECO:0007669"/>
    <property type="project" value="UniProtKB-KW"/>
</dbReference>
<evidence type="ECO:0000259" key="5">
    <source>
        <dbReference type="Pfam" id="PF01258"/>
    </source>
</evidence>
<dbReference type="PROSITE" id="PS51128">
    <property type="entry name" value="ZF_DKSA_2"/>
    <property type="match status" value="1"/>
</dbReference>
<evidence type="ECO:0000313" key="7">
    <source>
        <dbReference type="Proteomes" id="UP000259975"/>
    </source>
</evidence>
<keyword evidence="1" id="KW-0479">Metal-binding</keyword>
<dbReference type="SUPFAM" id="SSF57716">
    <property type="entry name" value="Glucocorticoid receptor-like (DNA-binding domain)"/>
    <property type="match status" value="1"/>
</dbReference>
<dbReference type="Proteomes" id="UP000259975">
    <property type="component" value="Unassembled WGS sequence"/>
</dbReference>
<evidence type="ECO:0000256" key="1">
    <source>
        <dbReference type="ARBA" id="ARBA00022723"/>
    </source>
</evidence>
<feature type="zinc finger region" description="dksA C4-type" evidence="4">
    <location>
        <begin position="35"/>
        <end position="59"/>
    </location>
</feature>
<dbReference type="GO" id="GO:1900378">
    <property type="term" value="P:positive regulation of secondary metabolite biosynthetic process"/>
    <property type="evidence" value="ECO:0007669"/>
    <property type="project" value="TreeGrafter"/>
</dbReference>
<evidence type="ECO:0000313" key="6">
    <source>
        <dbReference type="EMBL" id="SXN31304.1"/>
    </source>
</evidence>
<protein>
    <submittedName>
        <fullName evidence="6">Phage/conjugal plasmid C-4 type zinc finger protein, TraR family</fullName>
    </submittedName>
</protein>
<dbReference type="AlphaFoldDB" id="A0A658ZQN5"/>
<evidence type="ECO:0000256" key="2">
    <source>
        <dbReference type="ARBA" id="ARBA00022771"/>
    </source>
</evidence>
<dbReference type="EMBL" id="UKGE01000008">
    <property type="protein sequence ID" value="SXN31304.1"/>
    <property type="molecule type" value="Genomic_DNA"/>
</dbReference>
<comment type="caution">
    <text evidence="6">The sequence shown here is derived from an EMBL/GenBank/DDBJ whole genome shotgun (WGS) entry which is preliminary data.</text>
</comment>
<dbReference type="PANTHER" id="PTHR38777:SF1">
    <property type="entry name" value="DNAK SUPPRESSOR PROTEIN"/>
    <property type="match status" value="1"/>
</dbReference>
<evidence type="ECO:0000256" key="4">
    <source>
        <dbReference type="PROSITE-ProRule" id="PRU00510"/>
    </source>
</evidence>
<accession>A0A658ZQN5</accession>
<feature type="domain" description="Zinc finger DksA/TraR C4-type" evidence="5">
    <location>
        <begin position="34"/>
        <end position="64"/>
    </location>
</feature>
<gene>
    <name evidence="6" type="ORF">SAMEA3499901_02324</name>
</gene>
<reference evidence="6 7" key="1">
    <citation type="submission" date="2018-08" db="EMBL/GenBank/DDBJ databases">
        <authorList>
            <consortium name="Pathogen Informatics"/>
        </authorList>
    </citation>
    <scope>NUCLEOTIDE SEQUENCE [LARGE SCALE GENOMIC DNA]</scope>
    <source>
        <strain evidence="6 7">EuSCAPE_AT029</strain>
    </source>
</reference>
<dbReference type="PANTHER" id="PTHR38777">
    <property type="entry name" value="FELS-2 PROPHAGE PROTEIN"/>
    <property type="match status" value="1"/>
</dbReference>
<sequence length="77" mass="8930">MPEIIDLAYELAERRLEMTIQNMRINHAAVSATHCRDCGEEIPERRRELVAGCQRCADYQEEFEERGKHLAVTRGGR</sequence>
<dbReference type="InterPro" id="IPR000962">
    <property type="entry name" value="Znf_DskA_TraR"/>
</dbReference>
<name>A0A658ZQN5_KLEPN</name>
<proteinExistence type="predicted"/>
<organism evidence="6 7">
    <name type="scientific">Klebsiella pneumoniae</name>
    <dbReference type="NCBI Taxonomy" id="573"/>
    <lineage>
        <taxon>Bacteria</taxon>
        <taxon>Pseudomonadati</taxon>
        <taxon>Pseudomonadota</taxon>
        <taxon>Gammaproteobacteria</taxon>
        <taxon>Enterobacterales</taxon>
        <taxon>Enterobacteriaceae</taxon>
        <taxon>Klebsiella/Raoultella group</taxon>
        <taxon>Klebsiella</taxon>
        <taxon>Klebsiella pneumoniae complex</taxon>
    </lineage>
</organism>
<dbReference type="RefSeq" id="WP_100097926.1">
    <property type="nucleotide sequence ID" value="NZ_JAGKXJ010000055.1"/>
</dbReference>
<dbReference type="Pfam" id="PF01258">
    <property type="entry name" value="zf-dskA_traR"/>
    <property type="match status" value="1"/>
</dbReference>
<keyword evidence="2" id="KW-0863">Zinc-finger</keyword>
<keyword evidence="3" id="KW-0862">Zinc</keyword>
<dbReference type="Gene3D" id="1.20.120.910">
    <property type="entry name" value="DksA, coiled-coil domain"/>
    <property type="match status" value="1"/>
</dbReference>
<evidence type="ECO:0000256" key="3">
    <source>
        <dbReference type="ARBA" id="ARBA00022833"/>
    </source>
</evidence>